<dbReference type="SUPFAM" id="SSF47413">
    <property type="entry name" value="lambda repressor-like DNA-binding domains"/>
    <property type="match status" value="1"/>
</dbReference>
<dbReference type="PROSITE" id="PS50943">
    <property type="entry name" value="HTH_CROC1"/>
    <property type="match status" value="1"/>
</dbReference>
<comment type="caution">
    <text evidence="3">The sequence shown here is derived from an EMBL/GenBank/DDBJ whole genome shotgun (WGS) entry which is preliminary data.</text>
</comment>
<name>A0ABQ3UB06_STRHY</name>
<evidence type="ECO:0000313" key="3">
    <source>
        <dbReference type="EMBL" id="GHJ32782.1"/>
    </source>
</evidence>
<dbReference type="CDD" id="cd00093">
    <property type="entry name" value="HTH_XRE"/>
    <property type="match status" value="1"/>
</dbReference>
<accession>A0ABQ3UB06</accession>
<evidence type="ECO:0000259" key="2">
    <source>
        <dbReference type="PROSITE" id="PS50943"/>
    </source>
</evidence>
<feature type="region of interest" description="Disordered" evidence="1">
    <location>
        <begin position="132"/>
        <end position="171"/>
    </location>
</feature>
<sequence>MSGTDDRPMLAVRLDNLFKTVRPKGRHWTNAEVAEELKRANPELKVGGVYLSQLRTGKRSNPSPDLLAALARFFGVSVAYFFDDQVAESVLGEVAAIEALRQAGVRAVAMRAAGMKKENLQAITTIMDQYRQLQGLPPVTDPSETGPSETGPSETGPSETGPSDTGPSERT</sequence>
<organism evidence="3 4">
    <name type="scientific">Streptomyces hygroscopicus</name>
    <dbReference type="NCBI Taxonomy" id="1912"/>
    <lineage>
        <taxon>Bacteria</taxon>
        <taxon>Bacillati</taxon>
        <taxon>Actinomycetota</taxon>
        <taxon>Actinomycetes</taxon>
        <taxon>Kitasatosporales</taxon>
        <taxon>Streptomycetaceae</taxon>
        <taxon>Streptomyces</taxon>
        <taxon>Streptomyces violaceusniger group</taxon>
    </lineage>
</organism>
<dbReference type="RefSeq" id="WP_372499019.1">
    <property type="nucleotide sequence ID" value="NZ_BNEK01000005.1"/>
</dbReference>
<protein>
    <recommendedName>
        <fullName evidence="2">HTH cro/C1-type domain-containing protein</fullName>
    </recommendedName>
</protein>
<dbReference type="EMBL" id="BNEK01000005">
    <property type="protein sequence ID" value="GHJ32782.1"/>
    <property type="molecule type" value="Genomic_DNA"/>
</dbReference>
<dbReference type="Gene3D" id="1.10.260.40">
    <property type="entry name" value="lambda repressor-like DNA-binding domains"/>
    <property type="match status" value="1"/>
</dbReference>
<dbReference type="InterPro" id="IPR010982">
    <property type="entry name" value="Lambda_DNA-bd_dom_sf"/>
</dbReference>
<dbReference type="Proteomes" id="UP001054854">
    <property type="component" value="Unassembled WGS sequence"/>
</dbReference>
<dbReference type="Pfam" id="PF01381">
    <property type="entry name" value="HTH_3"/>
    <property type="match status" value="1"/>
</dbReference>
<reference evidence="3" key="1">
    <citation type="submission" date="2024-05" db="EMBL/GenBank/DDBJ databases">
        <title>Whole genome shotgun sequence of Streptomyces hygroscopicus NBRC 113678.</title>
        <authorList>
            <person name="Komaki H."/>
            <person name="Tamura T."/>
        </authorList>
    </citation>
    <scope>NUCLEOTIDE SEQUENCE</scope>
    <source>
        <strain evidence="3">N11-34</strain>
    </source>
</reference>
<evidence type="ECO:0000313" key="4">
    <source>
        <dbReference type="Proteomes" id="UP001054854"/>
    </source>
</evidence>
<evidence type="ECO:0000256" key="1">
    <source>
        <dbReference type="SAM" id="MobiDB-lite"/>
    </source>
</evidence>
<feature type="domain" description="HTH cro/C1-type" evidence="2">
    <location>
        <begin position="50"/>
        <end position="81"/>
    </location>
</feature>
<keyword evidence="4" id="KW-1185">Reference proteome</keyword>
<gene>
    <name evidence="3" type="ORF">TPA0910_72150</name>
</gene>
<dbReference type="InterPro" id="IPR001387">
    <property type="entry name" value="Cro/C1-type_HTH"/>
</dbReference>
<feature type="compositionally biased region" description="Polar residues" evidence="1">
    <location>
        <begin position="142"/>
        <end position="171"/>
    </location>
</feature>
<proteinExistence type="predicted"/>